<evidence type="ECO:0008006" key="5">
    <source>
        <dbReference type="Google" id="ProtNLM"/>
    </source>
</evidence>
<proteinExistence type="predicted"/>
<evidence type="ECO:0000313" key="4">
    <source>
        <dbReference type="Proteomes" id="UP001396898"/>
    </source>
</evidence>
<protein>
    <recommendedName>
        <fullName evidence="5">Condensation domain-containing protein</fullName>
    </recommendedName>
</protein>
<feature type="region of interest" description="Disordered" evidence="2">
    <location>
        <begin position="213"/>
        <end position="234"/>
    </location>
</feature>
<dbReference type="Gene3D" id="3.30.559.10">
    <property type="entry name" value="Chloramphenicol acetyltransferase-like domain"/>
    <property type="match status" value="2"/>
</dbReference>
<reference evidence="3 4" key="1">
    <citation type="submission" date="2023-01" db="EMBL/GenBank/DDBJ databases">
        <title>Analysis of 21 Apiospora genomes using comparative genomics revels a genus with tremendous synthesis potential of carbohydrate active enzymes and secondary metabolites.</title>
        <authorList>
            <person name="Sorensen T."/>
        </authorList>
    </citation>
    <scope>NUCLEOTIDE SEQUENCE [LARGE SCALE GENOMIC DNA]</scope>
    <source>
        <strain evidence="3 4">CBS 20057</strain>
    </source>
</reference>
<evidence type="ECO:0000256" key="1">
    <source>
        <dbReference type="ARBA" id="ARBA00022679"/>
    </source>
</evidence>
<evidence type="ECO:0000313" key="3">
    <source>
        <dbReference type="EMBL" id="KAK8033859.1"/>
    </source>
</evidence>
<comment type="caution">
    <text evidence="3">The sequence shown here is derived from an EMBL/GenBank/DDBJ whole genome shotgun (WGS) entry which is preliminary data.</text>
</comment>
<name>A0ABR1SJG0_9PEZI</name>
<accession>A0ABR1SJG0</accession>
<dbReference type="InterPro" id="IPR023213">
    <property type="entry name" value="CAT-like_dom_sf"/>
</dbReference>
<dbReference type="PANTHER" id="PTHR31642">
    <property type="entry name" value="TRICHOTHECENE 3-O-ACETYLTRANSFERASE"/>
    <property type="match status" value="1"/>
</dbReference>
<gene>
    <name evidence="3" type="ORF">PG991_003257</name>
</gene>
<keyword evidence="4" id="KW-1185">Reference proteome</keyword>
<feature type="region of interest" description="Disordered" evidence="2">
    <location>
        <begin position="167"/>
        <end position="187"/>
    </location>
</feature>
<evidence type="ECO:0000256" key="2">
    <source>
        <dbReference type="SAM" id="MobiDB-lite"/>
    </source>
</evidence>
<sequence>MSAPKTYLKDPEFEDQIAPRSWLSAFYLFRDRLSAASPAQHRQFVARLRQNLDEAVRRVPRFGAELEEQPDGRIRLAVVEAGRDDDGPGLLHESPLWEHAGIDDLLPIVEQPGAPRNLLLPDLGARTARVDVLRVRDGVCVAFHAHHSVADGATFAKFVRSVVEGGPLSLPGPVRPPSRSPTTAEQDSDWFRTVSAEMKVYALRDAYTLLADKGGPAQPAEPHRSFAPPTESKTYRVSKTKCKAQISENRKAWIAENPEQKAREFTVFEFLAAHLAAHAITARLDAAEAWGKDATIWIPVDVRDVVGRGPETHGNTVVPAAVDLSPPVCLRASWGLGDEVQRQAVEFIAKAISDTIRIVRTREWLLWRQELVHGIAEKDVRDFGVGFHAADSHWVHVNDARHFGADFSFPCLGKADAVRRHVPSAPGIQLHPTREGDDAVVFTVTLPKEAMENLYEHRYFVDFMKDIEAAPSE</sequence>
<dbReference type="EMBL" id="JAQQWI010000006">
    <property type="protein sequence ID" value="KAK8033859.1"/>
    <property type="molecule type" value="Genomic_DNA"/>
</dbReference>
<dbReference type="InterPro" id="IPR050317">
    <property type="entry name" value="Plant_Fungal_Acyltransferase"/>
</dbReference>
<organism evidence="3 4">
    <name type="scientific">Apiospora marii</name>
    <dbReference type="NCBI Taxonomy" id="335849"/>
    <lineage>
        <taxon>Eukaryota</taxon>
        <taxon>Fungi</taxon>
        <taxon>Dikarya</taxon>
        <taxon>Ascomycota</taxon>
        <taxon>Pezizomycotina</taxon>
        <taxon>Sordariomycetes</taxon>
        <taxon>Xylariomycetidae</taxon>
        <taxon>Amphisphaeriales</taxon>
        <taxon>Apiosporaceae</taxon>
        <taxon>Apiospora</taxon>
    </lineage>
</organism>
<dbReference type="Proteomes" id="UP001396898">
    <property type="component" value="Unassembled WGS sequence"/>
</dbReference>
<dbReference type="PANTHER" id="PTHR31642:SF310">
    <property type="entry name" value="FATTY ALCOHOL:CAFFEOYL-COA ACYLTRANSFERASE"/>
    <property type="match status" value="1"/>
</dbReference>
<keyword evidence="1" id="KW-0808">Transferase</keyword>